<proteinExistence type="predicted"/>
<dbReference type="Proteomes" id="UP000597762">
    <property type="component" value="Unassembled WGS sequence"/>
</dbReference>
<evidence type="ECO:0000313" key="1">
    <source>
        <dbReference type="EMBL" id="CAE1169734.1"/>
    </source>
</evidence>
<dbReference type="EMBL" id="CAHIKZ030000349">
    <property type="protein sequence ID" value="CAE1169734.1"/>
    <property type="molecule type" value="Genomic_DNA"/>
</dbReference>
<protein>
    <submittedName>
        <fullName evidence="1">Uncharacterized protein</fullName>
    </submittedName>
</protein>
<organism evidence="1 2">
    <name type="scientific">Acanthosepion pharaonis</name>
    <name type="common">Pharaoh cuttlefish</name>
    <name type="synonym">Sepia pharaonis</name>
    <dbReference type="NCBI Taxonomy" id="158019"/>
    <lineage>
        <taxon>Eukaryota</taxon>
        <taxon>Metazoa</taxon>
        <taxon>Spiralia</taxon>
        <taxon>Lophotrochozoa</taxon>
        <taxon>Mollusca</taxon>
        <taxon>Cephalopoda</taxon>
        <taxon>Coleoidea</taxon>
        <taxon>Decapodiformes</taxon>
        <taxon>Sepiida</taxon>
        <taxon>Sepiina</taxon>
        <taxon>Sepiidae</taxon>
        <taxon>Acanthosepion</taxon>
    </lineage>
</organism>
<comment type="caution">
    <text evidence="1">The sequence shown here is derived from an EMBL/GenBank/DDBJ whole genome shotgun (WGS) entry which is preliminary data.</text>
</comment>
<evidence type="ECO:0000313" key="2">
    <source>
        <dbReference type="Proteomes" id="UP000597762"/>
    </source>
</evidence>
<sequence>MLSRASLFCLVDHTTCLFNHHHTSKATTIISIIPTTVGQVIIATQFSLQPEFGVPILSNSDFNHPRSIGLNNTGIFSSNILGISLTMGLHNPVHPLVFVPNSCNKTKENSSSSLRLGSIPASPECPAGVQFTSLSLRRGLQFLPLGPPGWGRARMTLFSQTSNPFLPSIRVRIVPFGPSFSCEDRFISGDPLLHSANTFAPYKWPKSARPHHMSSISEVLLALAR</sequence>
<dbReference type="AlphaFoldDB" id="A0A812B5A3"/>
<reference evidence="1" key="1">
    <citation type="submission" date="2021-01" db="EMBL/GenBank/DDBJ databases">
        <authorList>
            <person name="Li R."/>
            <person name="Bekaert M."/>
        </authorList>
    </citation>
    <scope>NUCLEOTIDE SEQUENCE</scope>
    <source>
        <strain evidence="1">Farmed</strain>
    </source>
</reference>
<gene>
    <name evidence="1" type="ORF">SPHA_10709</name>
</gene>
<keyword evidence="2" id="KW-1185">Reference proteome</keyword>
<name>A0A812B5A3_ACAPH</name>
<accession>A0A812B5A3</accession>